<evidence type="ECO:0000313" key="2">
    <source>
        <dbReference type="Proteomes" id="UP000593567"/>
    </source>
</evidence>
<dbReference type="EMBL" id="VXIV02003146">
    <property type="protein sequence ID" value="KAF6020761.1"/>
    <property type="molecule type" value="Genomic_DNA"/>
</dbReference>
<name>A0A7J7J513_BUGNE</name>
<keyword evidence="2" id="KW-1185">Reference proteome</keyword>
<dbReference type="Proteomes" id="UP000593567">
    <property type="component" value="Unassembled WGS sequence"/>
</dbReference>
<protein>
    <submittedName>
        <fullName evidence="1">Uncharacterized protein</fullName>
    </submittedName>
</protein>
<comment type="caution">
    <text evidence="1">The sequence shown here is derived from an EMBL/GenBank/DDBJ whole genome shotgun (WGS) entry which is preliminary data.</text>
</comment>
<proteinExistence type="predicted"/>
<organism evidence="1 2">
    <name type="scientific">Bugula neritina</name>
    <name type="common">Brown bryozoan</name>
    <name type="synonym">Sertularia neritina</name>
    <dbReference type="NCBI Taxonomy" id="10212"/>
    <lineage>
        <taxon>Eukaryota</taxon>
        <taxon>Metazoa</taxon>
        <taxon>Spiralia</taxon>
        <taxon>Lophotrochozoa</taxon>
        <taxon>Bryozoa</taxon>
        <taxon>Gymnolaemata</taxon>
        <taxon>Cheilostomatida</taxon>
        <taxon>Flustrina</taxon>
        <taxon>Buguloidea</taxon>
        <taxon>Bugulidae</taxon>
        <taxon>Bugula</taxon>
    </lineage>
</organism>
<accession>A0A7J7J513</accession>
<evidence type="ECO:0000313" key="1">
    <source>
        <dbReference type="EMBL" id="KAF6020761.1"/>
    </source>
</evidence>
<reference evidence="1" key="1">
    <citation type="submission" date="2020-06" db="EMBL/GenBank/DDBJ databases">
        <title>Draft genome of Bugula neritina, a colonial animal packing powerful symbionts and potential medicines.</title>
        <authorList>
            <person name="Rayko M."/>
        </authorList>
    </citation>
    <scope>NUCLEOTIDE SEQUENCE [LARGE SCALE GENOMIC DNA]</scope>
    <source>
        <strain evidence="1">Kwan_BN1</strain>
    </source>
</reference>
<dbReference type="AlphaFoldDB" id="A0A7J7J513"/>
<gene>
    <name evidence="1" type="ORF">EB796_020917</name>
</gene>
<sequence>MDQSLISKLTAESSDEDWTTLCHYLKEVPVEGNLKSICLILQKLNSIYDGISNPRVHADLLLKICCDLLLRNSCWCSMELKLKLCTAKILSHLSVKVLNKGAHAVCMSLCELLIELVLDPCLNDLPQDRLNIVGYVYKSLWNWHITPRQETVSHDTEFVGRVMALRLAICGPLEHQLAKLPHQIYVTVAASAEGSSSKIMKGFSDLKRTADATIARGDAASKWKYLSLFIGCLEALFTNKHCGKLEAPPGIEEHVEVCQQLVKSYHLVKSNCDVVPSVSDCVSQLVAVYRQPMELQCISLILYRCTKLIRDKLNSSTQSLVSWKDLLIAGILVNRKLVGFEDKVAGGEQCLSKELFGLITLLRVTCNLLTSSHFTAAKVLSADTRLIASMDKGKHKYDDQQVNDIITDVGRIIYTISQTEGLSKEDIQAVQEFGVAAFALVTTKHSNAGTMLYKQLYGLLMKNSFYQQANDVFIASASKLDQQEVLTRLADWCKTKKAAASAGDTSLSTRTLAVSCYGEVANKDEMIDLLYKEFCEYSFRDVYVEDFTVLLTEMKNRAVSSSHRALYHLCQVEMNITLDRKHNLVKESLGQGFSELANNSSPHCSDLKAQLYVWQYLLAYKDSLTMPCLTAALTDVKYEPPITNYKSQSTMQQPLLSALTEWHAVAADSSRSLFDKTRTAKCLHVVASVFYLSKRYKKLMEVCELTQQLLPSAIVPAALKAMHIEAVIWLGDYTQASTLVTNMAAEHSLTHADNVLLCRARLDYYTGKVENAVKVLEELIEKQNKQSLDSVYISATSECLLMEILITCTSVHTKNTLNHHSWYCQRDYAFLFNSMTSYPVKSYADKLRYLYTILDCYTSLAKVSLYKGDVRDSSCFIVASLNMAKLLLLPVQAAELTTYQANLNCFVHEFDKAETDIFWGTQNFIIRSSGGPSERVTSTE</sequence>